<dbReference type="GO" id="GO:0003700">
    <property type="term" value="F:DNA-binding transcription factor activity"/>
    <property type="evidence" value="ECO:0007669"/>
    <property type="project" value="TreeGrafter"/>
</dbReference>
<dbReference type="InterPro" id="IPR050109">
    <property type="entry name" value="HTH-type_TetR-like_transc_reg"/>
</dbReference>
<dbReference type="PANTHER" id="PTHR30055:SF220">
    <property type="entry name" value="TETR-FAMILY REGULATORY PROTEIN"/>
    <property type="match status" value="1"/>
</dbReference>
<dbReference type="STRING" id="394193.SAMN04489732_101310"/>
<organism evidence="6 7">
    <name type="scientific">Amycolatopsis saalfeldensis</name>
    <dbReference type="NCBI Taxonomy" id="394193"/>
    <lineage>
        <taxon>Bacteria</taxon>
        <taxon>Bacillati</taxon>
        <taxon>Actinomycetota</taxon>
        <taxon>Actinomycetes</taxon>
        <taxon>Pseudonocardiales</taxon>
        <taxon>Pseudonocardiaceae</taxon>
        <taxon>Amycolatopsis</taxon>
    </lineage>
</organism>
<dbReference type="GO" id="GO:0000976">
    <property type="term" value="F:transcription cis-regulatory region binding"/>
    <property type="evidence" value="ECO:0007669"/>
    <property type="project" value="TreeGrafter"/>
</dbReference>
<dbReference type="SUPFAM" id="SSF48498">
    <property type="entry name" value="Tetracyclin repressor-like, C-terminal domain"/>
    <property type="match status" value="1"/>
</dbReference>
<dbReference type="InterPro" id="IPR009057">
    <property type="entry name" value="Homeodomain-like_sf"/>
</dbReference>
<dbReference type="InterPro" id="IPR036271">
    <property type="entry name" value="Tet_transcr_reg_TetR-rel_C_sf"/>
</dbReference>
<dbReference type="InterPro" id="IPR025996">
    <property type="entry name" value="MT1864/Rv1816-like_C"/>
</dbReference>
<dbReference type="SUPFAM" id="SSF46689">
    <property type="entry name" value="Homeodomain-like"/>
    <property type="match status" value="1"/>
</dbReference>
<keyword evidence="1" id="KW-0805">Transcription regulation</keyword>
<name>A0A1H8QDX8_9PSEU</name>
<evidence type="ECO:0000256" key="2">
    <source>
        <dbReference type="ARBA" id="ARBA00023125"/>
    </source>
</evidence>
<proteinExistence type="predicted"/>
<dbReference type="PRINTS" id="PR00455">
    <property type="entry name" value="HTHTETR"/>
</dbReference>
<keyword evidence="7" id="KW-1185">Reference proteome</keyword>
<dbReference type="PROSITE" id="PS50977">
    <property type="entry name" value="HTH_TETR_2"/>
    <property type="match status" value="1"/>
</dbReference>
<sequence>MSSRVNPIPGAYAPEVPEARTSYHHGALRESLLDACLHLIETEGIGAVSLRRVARDAGVSPRAPYNHFPDRASLLAALSGRGFEELARQLEAARATADAPVPALVALVRAYLGFARARPAYFSLMFRPELSESPKNPAGHNAGDAAFGIVGEVVQTCVGGELIAETDAAVLTIALWGFGHGLASLWADGQLAKQAAGLGRTADALVDQTLALLERLLGAGRRPGPGR</sequence>
<dbReference type="PANTHER" id="PTHR30055">
    <property type="entry name" value="HTH-TYPE TRANSCRIPTIONAL REGULATOR RUTR"/>
    <property type="match status" value="1"/>
</dbReference>
<evidence type="ECO:0000256" key="4">
    <source>
        <dbReference type="PROSITE-ProRule" id="PRU00335"/>
    </source>
</evidence>
<evidence type="ECO:0000256" key="3">
    <source>
        <dbReference type="ARBA" id="ARBA00023163"/>
    </source>
</evidence>
<dbReference type="InterPro" id="IPR001647">
    <property type="entry name" value="HTH_TetR"/>
</dbReference>
<keyword evidence="3" id="KW-0804">Transcription</keyword>
<dbReference type="EMBL" id="FOEF01000001">
    <property type="protein sequence ID" value="SEO52256.1"/>
    <property type="molecule type" value="Genomic_DNA"/>
</dbReference>
<reference evidence="6 7" key="1">
    <citation type="submission" date="2016-10" db="EMBL/GenBank/DDBJ databases">
        <authorList>
            <person name="de Groot N.N."/>
        </authorList>
    </citation>
    <scope>NUCLEOTIDE SEQUENCE [LARGE SCALE GENOMIC DNA]</scope>
    <source>
        <strain evidence="6 7">DSM 44993</strain>
    </source>
</reference>
<dbReference type="Pfam" id="PF13305">
    <property type="entry name" value="TetR_C_33"/>
    <property type="match status" value="1"/>
</dbReference>
<dbReference type="AlphaFoldDB" id="A0A1H8QDX8"/>
<evidence type="ECO:0000259" key="5">
    <source>
        <dbReference type="PROSITE" id="PS50977"/>
    </source>
</evidence>
<protein>
    <submittedName>
        <fullName evidence="6">DNA-binding transcriptional regulator, AcrR family</fullName>
    </submittedName>
</protein>
<accession>A0A1H8QDX8</accession>
<dbReference type="Gene3D" id="1.10.357.10">
    <property type="entry name" value="Tetracycline Repressor, domain 2"/>
    <property type="match status" value="1"/>
</dbReference>
<feature type="domain" description="HTH tetR-type" evidence="5">
    <location>
        <begin position="26"/>
        <end position="86"/>
    </location>
</feature>
<dbReference type="Proteomes" id="UP000198582">
    <property type="component" value="Unassembled WGS sequence"/>
</dbReference>
<dbReference type="Pfam" id="PF00440">
    <property type="entry name" value="TetR_N"/>
    <property type="match status" value="1"/>
</dbReference>
<evidence type="ECO:0000313" key="7">
    <source>
        <dbReference type="Proteomes" id="UP000198582"/>
    </source>
</evidence>
<evidence type="ECO:0000313" key="6">
    <source>
        <dbReference type="EMBL" id="SEO52256.1"/>
    </source>
</evidence>
<keyword evidence="2 4" id="KW-0238">DNA-binding</keyword>
<evidence type="ECO:0000256" key="1">
    <source>
        <dbReference type="ARBA" id="ARBA00023015"/>
    </source>
</evidence>
<feature type="DNA-binding region" description="H-T-H motif" evidence="4">
    <location>
        <begin position="49"/>
        <end position="68"/>
    </location>
</feature>
<gene>
    <name evidence="6" type="ORF">SAMN04489732_101310</name>
</gene>